<feature type="domain" description="Exonuclease VII large subunit C-terminal" evidence="8">
    <location>
        <begin position="127"/>
        <end position="441"/>
    </location>
</feature>
<dbReference type="GO" id="GO:0008855">
    <property type="term" value="F:exodeoxyribonuclease VII activity"/>
    <property type="evidence" value="ECO:0007669"/>
    <property type="project" value="UniProtKB-EC"/>
</dbReference>
<evidence type="ECO:0000259" key="8">
    <source>
        <dbReference type="Pfam" id="PF02601"/>
    </source>
</evidence>
<dbReference type="PANTHER" id="PTHR30008">
    <property type="entry name" value="EXODEOXYRIBONUCLEASE 7 LARGE SUBUNIT"/>
    <property type="match status" value="1"/>
</dbReference>
<evidence type="ECO:0000256" key="6">
    <source>
        <dbReference type="RuleBase" id="RU004355"/>
    </source>
</evidence>
<feature type="domain" description="OB-fold nucleic acid binding" evidence="9">
    <location>
        <begin position="11"/>
        <end position="102"/>
    </location>
</feature>
<dbReference type="InterPro" id="IPR003753">
    <property type="entry name" value="Exonuc_VII_L"/>
</dbReference>
<evidence type="ECO:0000256" key="7">
    <source>
        <dbReference type="SAM" id="Coils"/>
    </source>
</evidence>
<evidence type="ECO:0000259" key="9">
    <source>
        <dbReference type="Pfam" id="PF13742"/>
    </source>
</evidence>
<evidence type="ECO:0000313" key="10">
    <source>
        <dbReference type="EMBL" id="MDP4527930.1"/>
    </source>
</evidence>
<dbReference type="NCBIfam" id="TIGR00237">
    <property type="entry name" value="xseA"/>
    <property type="match status" value="1"/>
</dbReference>
<evidence type="ECO:0000256" key="1">
    <source>
        <dbReference type="ARBA" id="ARBA00022490"/>
    </source>
</evidence>
<protein>
    <recommendedName>
        <fullName evidence="5">Exodeoxyribonuclease 7 large subunit</fullName>
        <ecNumber evidence="5">3.1.11.6</ecNumber>
    </recommendedName>
    <alternativeName>
        <fullName evidence="5">Exodeoxyribonuclease VII large subunit</fullName>
        <shortName evidence="5">Exonuclease VII large subunit</shortName>
    </alternativeName>
</protein>
<keyword evidence="3 5" id="KW-0378">Hydrolase</keyword>
<comment type="caution">
    <text evidence="10">The sequence shown here is derived from an EMBL/GenBank/DDBJ whole genome shotgun (WGS) entry which is preliminary data.</text>
</comment>
<name>A0ABT9GLT2_9GAMM</name>
<evidence type="ECO:0000256" key="2">
    <source>
        <dbReference type="ARBA" id="ARBA00022722"/>
    </source>
</evidence>
<comment type="subunit">
    <text evidence="5">Heterooligomer composed of large and small subunits.</text>
</comment>
<evidence type="ECO:0000313" key="11">
    <source>
        <dbReference type="Proteomes" id="UP001236258"/>
    </source>
</evidence>
<gene>
    <name evidence="5 10" type="primary">xseA</name>
    <name evidence="10" type="ORF">Q3O59_02630</name>
</gene>
<dbReference type="CDD" id="cd04489">
    <property type="entry name" value="ExoVII_LU_OBF"/>
    <property type="match status" value="1"/>
</dbReference>
<dbReference type="EMBL" id="JAUZVY010000001">
    <property type="protein sequence ID" value="MDP4527930.1"/>
    <property type="molecule type" value="Genomic_DNA"/>
</dbReference>
<accession>A0ABT9GLT2</accession>
<evidence type="ECO:0000256" key="5">
    <source>
        <dbReference type="HAMAP-Rule" id="MF_00378"/>
    </source>
</evidence>
<comment type="similarity">
    <text evidence="5 6">Belongs to the XseA family.</text>
</comment>
<proteinExistence type="inferred from homology"/>
<keyword evidence="2 5" id="KW-0540">Nuclease</keyword>
<keyword evidence="11" id="KW-1185">Reference proteome</keyword>
<feature type="coiled-coil region" evidence="7">
    <location>
        <begin position="328"/>
        <end position="378"/>
    </location>
</feature>
<comment type="catalytic activity">
    <reaction evidence="5 6">
        <text>Exonucleolytic cleavage in either 5'- to 3'- or 3'- to 5'-direction to yield nucleoside 5'-phosphates.</text>
        <dbReference type="EC" id="3.1.11.6"/>
    </reaction>
</comment>
<reference evidence="10 11" key="1">
    <citation type="submission" date="2023-08" db="EMBL/GenBank/DDBJ databases">
        <authorList>
            <person name="Joshi A."/>
            <person name="Thite S."/>
        </authorList>
    </citation>
    <scope>NUCLEOTIDE SEQUENCE [LARGE SCALE GENOMIC DNA]</scope>
    <source>
        <strain evidence="10 11">1E1</strain>
    </source>
</reference>
<dbReference type="HAMAP" id="MF_00378">
    <property type="entry name" value="Exonuc_7_L"/>
    <property type="match status" value="1"/>
</dbReference>
<keyword evidence="1 5" id="KW-0963">Cytoplasm</keyword>
<dbReference type="Proteomes" id="UP001236258">
    <property type="component" value="Unassembled WGS sequence"/>
</dbReference>
<organism evidence="10 11">
    <name type="scientific">Alkalimonas delamerensis</name>
    <dbReference type="NCBI Taxonomy" id="265981"/>
    <lineage>
        <taxon>Bacteria</taxon>
        <taxon>Pseudomonadati</taxon>
        <taxon>Pseudomonadota</taxon>
        <taxon>Gammaproteobacteria</taxon>
        <taxon>Alkalimonas</taxon>
    </lineage>
</organism>
<keyword evidence="7" id="KW-0175">Coiled coil</keyword>
<evidence type="ECO:0000256" key="3">
    <source>
        <dbReference type="ARBA" id="ARBA00022801"/>
    </source>
</evidence>
<dbReference type="InterPro" id="IPR025824">
    <property type="entry name" value="OB-fold_nuc-bd_dom"/>
</dbReference>
<dbReference type="Pfam" id="PF02601">
    <property type="entry name" value="Exonuc_VII_L"/>
    <property type="match status" value="1"/>
</dbReference>
<keyword evidence="4 5" id="KW-0269">Exonuclease</keyword>
<sequence>MAIHMQNNDIYTVSRLNSEVRMVLEQQFQRIWLQGEVSNFVAAGSGHWYFSLKDSGAQVKVAMFRQHNRMASVRPQNGQQVLIKARISVYEPRGDYQLLAELLEDAGSGALQLQFEQTKARLLQDGLLASERKRPLPAMIQRLGIITSPTGAAIRDILTVLQRRAPGMEVILYPSLVQGASAARQLCQALTTAYRRDEVDALIIGRGGGSLEDLWCFNDEALARLIAQSPVPIVSAVGHEIDVTISDLVADIRAATPSAAAELVSSDQLHLMERLHRLRRALVQAQRQLLQRFSPRLEQLSQRLQARHPARQLQQQQQRLDDVGLLLQRRMQQQLQRLQAQQQLLDQRLRLASPVRTLQQQRAQLQPLQKALSQAIRQRLQQPQQRWQLLLARLDTVSPLATLARGYSISFDAQQQVLTDASQLQPGQQVHTRLAQGSFVAEVKATTP</sequence>
<comment type="subcellular location">
    <subcellularLocation>
        <location evidence="5 6">Cytoplasm</location>
    </subcellularLocation>
</comment>
<dbReference type="Pfam" id="PF13742">
    <property type="entry name" value="tRNA_anti_2"/>
    <property type="match status" value="1"/>
</dbReference>
<evidence type="ECO:0000256" key="4">
    <source>
        <dbReference type="ARBA" id="ARBA00022839"/>
    </source>
</evidence>
<dbReference type="EC" id="3.1.11.6" evidence="5"/>
<comment type="function">
    <text evidence="5">Bidirectionally degrades single-stranded DNA into large acid-insoluble oligonucleotides, which are then degraded further into small acid-soluble oligonucleotides.</text>
</comment>
<dbReference type="PANTHER" id="PTHR30008:SF0">
    <property type="entry name" value="EXODEOXYRIBONUCLEASE 7 LARGE SUBUNIT"/>
    <property type="match status" value="1"/>
</dbReference>
<dbReference type="InterPro" id="IPR020579">
    <property type="entry name" value="Exonuc_VII_lsu_C"/>
</dbReference>